<gene>
    <name evidence="2" type="ORF">RM574_19455</name>
</gene>
<evidence type="ECO:0000313" key="3">
    <source>
        <dbReference type="Proteomes" id="UP001183607"/>
    </source>
</evidence>
<dbReference type="InterPro" id="IPR002575">
    <property type="entry name" value="Aminoglycoside_PTrfase"/>
</dbReference>
<accession>A0ABD5EAN8</accession>
<dbReference type="EMBL" id="JAVRER010000031">
    <property type="protein sequence ID" value="MDT0417662.1"/>
    <property type="molecule type" value="Genomic_DNA"/>
</dbReference>
<dbReference type="RefSeq" id="WP_311677304.1">
    <property type="nucleotide sequence ID" value="NZ_JAVRER010000031.1"/>
</dbReference>
<evidence type="ECO:0000259" key="1">
    <source>
        <dbReference type="Pfam" id="PF01636"/>
    </source>
</evidence>
<dbReference type="CDD" id="cd05155">
    <property type="entry name" value="APH_ChoK_like_1"/>
    <property type="match status" value="1"/>
</dbReference>
<dbReference type="Proteomes" id="UP001183607">
    <property type="component" value="Unassembled WGS sequence"/>
</dbReference>
<evidence type="ECO:0000313" key="2">
    <source>
        <dbReference type="EMBL" id="MDT0417662.1"/>
    </source>
</evidence>
<reference evidence="3" key="1">
    <citation type="submission" date="2023-07" db="EMBL/GenBank/DDBJ databases">
        <title>30 novel species of actinomycetes from the DSMZ collection.</title>
        <authorList>
            <person name="Nouioui I."/>
        </authorList>
    </citation>
    <scope>NUCLEOTIDE SEQUENCE [LARGE SCALE GENOMIC DNA]</scope>
    <source>
        <strain evidence="3">DSM 41982</strain>
    </source>
</reference>
<name>A0ABD5EAN8_9ACTN</name>
<dbReference type="Gene3D" id="3.90.1200.10">
    <property type="match status" value="1"/>
</dbReference>
<keyword evidence="2" id="KW-0808">Transferase</keyword>
<organism evidence="2 3">
    <name type="scientific">Streptomyces evansiae</name>
    <dbReference type="NCBI Taxonomy" id="3075535"/>
    <lineage>
        <taxon>Bacteria</taxon>
        <taxon>Bacillati</taxon>
        <taxon>Actinomycetota</taxon>
        <taxon>Actinomycetes</taxon>
        <taxon>Kitasatosporales</taxon>
        <taxon>Streptomycetaceae</taxon>
        <taxon>Streptomyces</taxon>
    </lineage>
</organism>
<protein>
    <submittedName>
        <fullName evidence="2">Aminoglycoside phosphotransferase family protein</fullName>
        <ecNumber evidence="2">2.7.-.-</ecNumber>
    </submittedName>
</protein>
<feature type="domain" description="Aminoglycoside phosphotransferase" evidence="1">
    <location>
        <begin position="38"/>
        <end position="263"/>
    </location>
</feature>
<dbReference type="AlphaFoldDB" id="A0ABD5EAN8"/>
<dbReference type="Gene3D" id="3.30.200.20">
    <property type="entry name" value="Phosphorylase Kinase, domain 1"/>
    <property type="match status" value="1"/>
</dbReference>
<proteinExistence type="predicted"/>
<dbReference type="PANTHER" id="PTHR21310">
    <property type="entry name" value="AMINOGLYCOSIDE PHOSPHOTRANSFERASE-RELATED-RELATED"/>
    <property type="match status" value="1"/>
</dbReference>
<dbReference type="InterPro" id="IPR011009">
    <property type="entry name" value="Kinase-like_dom_sf"/>
</dbReference>
<sequence>MTSPDTATAPPDITEGLLRHLVRERFPHLAELPIRLGARGWDYQVWRLGEELALRVPWATRRADEPLRDELAWVPALAGRLPLPVPRPQAIGEPSARFPHAWMLTTWVPGEPADHAPATDGRATSTALAAFLLALHRPAPAGAPAGRFGRGAPLAGAADGLPHGFTEAVEKGLLTESDAVRAVWEDALAAPAWDGPALWLHGDLHPANVVTTDGVLSGVIDFGDLCTGDPACDLAGAWSILPDGALGSFLDAYAPDPALLRRARGWVVARSVGALHVADAGEHGRPGGKTSWGPPARAALRRVIAPV</sequence>
<dbReference type="GO" id="GO:0016740">
    <property type="term" value="F:transferase activity"/>
    <property type="evidence" value="ECO:0007669"/>
    <property type="project" value="UniProtKB-KW"/>
</dbReference>
<comment type="caution">
    <text evidence="2">The sequence shown here is derived from an EMBL/GenBank/DDBJ whole genome shotgun (WGS) entry which is preliminary data.</text>
</comment>
<dbReference type="EC" id="2.7.-.-" evidence="2"/>
<dbReference type="InterPro" id="IPR051678">
    <property type="entry name" value="AGP_Transferase"/>
</dbReference>
<dbReference type="SUPFAM" id="SSF56112">
    <property type="entry name" value="Protein kinase-like (PK-like)"/>
    <property type="match status" value="1"/>
</dbReference>
<dbReference type="PANTHER" id="PTHR21310:SF42">
    <property type="entry name" value="BIFUNCTIONAL AAC_APH"/>
    <property type="match status" value="1"/>
</dbReference>
<dbReference type="Pfam" id="PF01636">
    <property type="entry name" value="APH"/>
    <property type="match status" value="1"/>
</dbReference>